<name>A0A4U0TJM6_9PEZI</name>
<protein>
    <recommendedName>
        <fullName evidence="4">DUF1275 domain protein</fullName>
    </recommendedName>
</protein>
<keyword evidence="3" id="KW-1185">Reference proteome</keyword>
<reference evidence="2 3" key="1">
    <citation type="submission" date="2017-03" db="EMBL/GenBank/DDBJ databases">
        <title>Genomes of endolithic fungi from Antarctica.</title>
        <authorList>
            <person name="Coleine C."/>
            <person name="Masonjones S."/>
            <person name="Stajich J.E."/>
        </authorList>
    </citation>
    <scope>NUCLEOTIDE SEQUENCE [LARGE SCALE GENOMIC DNA]</scope>
    <source>
        <strain evidence="2 3">CCFEE 6315</strain>
    </source>
</reference>
<dbReference type="InterPro" id="IPR010699">
    <property type="entry name" value="DUF1275"/>
</dbReference>
<evidence type="ECO:0000313" key="2">
    <source>
        <dbReference type="EMBL" id="TKA22048.1"/>
    </source>
</evidence>
<dbReference type="OrthoDB" id="5223589at2759"/>
<proteinExistence type="predicted"/>
<feature type="transmembrane region" description="Helical" evidence="1">
    <location>
        <begin position="253"/>
        <end position="271"/>
    </location>
</feature>
<dbReference type="AlphaFoldDB" id="A0A4U0TJM6"/>
<accession>A0A4U0TJM6</accession>
<dbReference type="PANTHER" id="PTHR37488">
    <property type="entry name" value="DUF1275 DOMAIN-CONTAINING PROTEIN"/>
    <property type="match status" value="1"/>
</dbReference>
<feature type="transmembrane region" description="Helical" evidence="1">
    <location>
        <begin position="91"/>
        <end position="109"/>
    </location>
</feature>
<keyword evidence="1" id="KW-1133">Transmembrane helix</keyword>
<evidence type="ECO:0008006" key="4">
    <source>
        <dbReference type="Google" id="ProtNLM"/>
    </source>
</evidence>
<organism evidence="2 3">
    <name type="scientific">Salinomyces thailandicus</name>
    <dbReference type="NCBI Taxonomy" id="706561"/>
    <lineage>
        <taxon>Eukaryota</taxon>
        <taxon>Fungi</taxon>
        <taxon>Dikarya</taxon>
        <taxon>Ascomycota</taxon>
        <taxon>Pezizomycotina</taxon>
        <taxon>Dothideomycetes</taxon>
        <taxon>Dothideomycetidae</taxon>
        <taxon>Mycosphaerellales</taxon>
        <taxon>Teratosphaeriaceae</taxon>
        <taxon>Salinomyces</taxon>
    </lineage>
</organism>
<dbReference type="Pfam" id="PF06912">
    <property type="entry name" value="DUF1275"/>
    <property type="match status" value="1"/>
</dbReference>
<dbReference type="PANTHER" id="PTHR37488:SF2">
    <property type="entry name" value="DUF1275 DOMAIN-CONTAINING PROTEIN"/>
    <property type="match status" value="1"/>
</dbReference>
<dbReference type="Proteomes" id="UP000308549">
    <property type="component" value="Unassembled WGS sequence"/>
</dbReference>
<feature type="transmembrane region" description="Helical" evidence="1">
    <location>
        <begin position="229"/>
        <end position="247"/>
    </location>
</feature>
<sequence>MAQGRNSIRPQALPEANVETSVLPQTFAGVDGTSPRDAGQPTFLTRYLQYWHADLRVDAFIELQLLLLTFATGIQDGISYPDFRCFASNQTGNTVVLAVALAGGVADLFDPVNVGISLAAFLAGAVLTGRVGITVGRRRRAWQFGVNLAQTFMVMGAAWIQFVHGVEERGAWARATLTLIAFPSGAQVAAARAMRIPEISTAMATAAWVDLLIDENLMTWRNRPRNRRILFLVALVAGSFAGAFARTGVGSPMALVISGVVKALVTGGILFSKSDSDGDKCG</sequence>
<keyword evidence="1" id="KW-0812">Transmembrane</keyword>
<feature type="transmembrane region" description="Helical" evidence="1">
    <location>
        <begin position="115"/>
        <end position="133"/>
    </location>
</feature>
<keyword evidence="1" id="KW-0472">Membrane</keyword>
<dbReference type="EMBL" id="NAJL01000087">
    <property type="protein sequence ID" value="TKA22048.1"/>
    <property type="molecule type" value="Genomic_DNA"/>
</dbReference>
<comment type="caution">
    <text evidence="2">The sequence shown here is derived from an EMBL/GenBank/DDBJ whole genome shotgun (WGS) entry which is preliminary data.</text>
</comment>
<evidence type="ECO:0000313" key="3">
    <source>
        <dbReference type="Proteomes" id="UP000308549"/>
    </source>
</evidence>
<gene>
    <name evidence="2" type="ORF">B0A50_08430</name>
</gene>
<evidence type="ECO:0000256" key="1">
    <source>
        <dbReference type="SAM" id="Phobius"/>
    </source>
</evidence>